<accession>A0ABQ4CGX2</accession>
<dbReference type="RefSeq" id="WP_203708552.1">
    <property type="nucleotide sequence ID" value="NZ_BAAALU010000005.1"/>
</dbReference>
<dbReference type="InterPro" id="IPR001296">
    <property type="entry name" value="Glyco_trans_1"/>
</dbReference>
<protein>
    <submittedName>
        <fullName evidence="6">Glucosyltransferase</fullName>
    </submittedName>
</protein>
<gene>
    <name evidence="6" type="ORF">Air01nite_78310</name>
</gene>
<feature type="domain" description="Glycosyltransferase subfamily 4-like N-terminal" evidence="5">
    <location>
        <begin position="62"/>
        <end position="174"/>
    </location>
</feature>
<feature type="region of interest" description="Disordered" evidence="3">
    <location>
        <begin position="358"/>
        <end position="382"/>
    </location>
</feature>
<keyword evidence="7" id="KW-1185">Reference proteome</keyword>
<dbReference type="EMBL" id="BONC01000127">
    <property type="protein sequence ID" value="GIF61736.1"/>
    <property type="molecule type" value="Genomic_DNA"/>
</dbReference>
<keyword evidence="1" id="KW-0328">Glycosyltransferase</keyword>
<reference evidence="6 7" key="1">
    <citation type="submission" date="2021-01" db="EMBL/GenBank/DDBJ databases">
        <title>Whole genome shotgun sequence of Asanoa iriomotensis NBRC 100142.</title>
        <authorList>
            <person name="Komaki H."/>
            <person name="Tamura T."/>
        </authorList>
    </citation>
    <scope>NUCLEOTIDE SEQUENCE [LARGE SCALE GENOMIC DNA]</scope>
    <source>
        <strain evidence="6 7">NBRC 100142</strain>
    </source>
</reference>
<keyword evidence="2" id="KW-0808">Transferase</keyword>
<evidence type="ECO:0000313" key="6">
    <source>
        <dbReference type="EMBL" id="GIF61736.1"/>
    </source>
</evidence>
<feature type="compositionally biased region" description="Polar residues" evidence="3">
    <location>
        <begin position="365"/>
        <end position="382"/>
    </location>
</feature>
<organism evidence="6 7">
    <name type="scientific">Asanoa iriomotensis</name>
    <dbReference type="NCBI Taxonomy" id="234613"/>
    <lineage>
        <taxon>Bacteria</taxon>
        <taxon>Bacillati</taxon>
        <taxon>Actinomycetota</taxon>
        <taxon>Actinomycetes</taxon>
        <taxon>Micromonosporales</taxon>
        <taxon>Micromonosporaceae</taxon>
        <taxon>Asanoa</taxon>
    </lineage>
</organism>
<dbReference type="Gene3D" id="3.40.50.2000">
    <property type="entry name" value="Glycogen Phosphorylase B"/>
    <property type="match status" value="2"/>
</dbReference>
<dbReference type="Proteomes" id="UP000624325">
    <property type="component" value="Unassembled WGS sequence"/>
</dbReference>
<evidence type="ECO:0000313" key="7">
    <source>
        <dbReference type="Proteomes" id="UP000624325"/>
    </source>
</evidence>
<dbReference type="PANTHER" id="PTHR45947:SF14">
    <property type="entry name" value="SLL1723 PROTEIN"/>
    <property type="match status" value="1"/>
</dbReference>
<dbReference type="Pfam" id="PF00534">
    <property type="entry name" value="Glycos_transf_1"/>
    <property type="match status" value="1"/>
</dbReference>
<dbReference type="SUPFAM" id="SSF53756">
    <property type="entry name" value="UDP-Glycosyltransferase/glycogen phosphorylase"/>
    <property type="match status" value="1"/>
</dbReference>
<comment type="caution">
    <text evidence="6">The sequence shown here is derived from an EMBL/GenBank/DDBJ whole genome shotgun (WGS) entry which is preliminary data.</text>
</comment>
<feature type="domain" description="Glycosyl transferase family 1" evidence="4">
    <location>
        <begin position="182"/>
        <end position="339"/>
    </location>
</feature>
<evidence type="ECO:0000259" key="4">
    <source>
        <dbReference type="Pfam" id="PF00534"/>
    </source>
</evidence>
<evidence type="ECO:0000256" key="2">
    <source>
        <dbReference type="ARBA" id="ARBA00022679"/>
    </source>
</evidence>
<evidence type="ECO:0000256" key="3">
    <source>
        <dbReference type="SAM" id="MobiDB-lite"/>
    </source>
</evidence>
<dbReference type="Pfam" id="PF13439">
    <property type="entry name" value="Glyco_transf_4"/>
    <property type="match status" value="1"/>
</dbReference>
<dbReference type="InterPro" id="IPR050194">
    <property type="entry name" value="Glycosyltransferase_grp1"/>
</dbReference>
<sequence length="382" mass="40783">MPHPSVVIWRSHLLPGSETFVRHQADALTRWRPRFLGAVKVASPVARDTDVIAFEADRLSFAGLKLTGRSPRLEAALAGLSPDLVHAHFGDNGWLISAAARRLGVPLVITLHGQDVTRQALVPGARGVRHRRHLRQAFDRASLVIAVSHFIRDRAIALGADPSKVRVHHTGVPVSPAVDLPKRWDVLFIGRFVAKKGVDDLVEAAGLLSGRPRLLFVGDGPLWEPVRARAAALGLDATFVGAQPPEAVRTYLAESRILAAPSRTAPDGDCEGLPTTILEAGAAGLPTAATRHSGIPEAVLHGETGLLSAEGDRSALAGHLETLLGDEVLQARLGAAARAHVETHFDIRTQTGMLEDLYDEARRPSSVQRPSAHQPVSGQPSG</sequence>
<evidence type="ECO:0000259" key="5">
    <source>
        <dbReference type="Pfam" id="PF13439"/>
    </source>
</evidence>
<dbReference type="InterPro" id="IPR028098">
    <property type="entry name" value="Glyco_trans_4-like_N"/>
</dbReference>
<proteinExistence type="predicted"/>
<name>A0ABQ4CGX2_9ACTN</name>
<evidence type="ECO:0000256" key="1">
    <source>
        <dbReference type="ARBA" id="ARBA00022676"/>
    </source>
</evidence>
<dbReference type="PANTHER" id="PTHR45947">
    <property type="entry name" value="SULFOQUINOVOSYL TRANSFERASE SQD2"/>
    <property type="match status" value="1"/>
</dbReference>